<proteinExistence type="predicted"/>
<sequence length="86" mass="10263">MDMMIYWDGPTILDNGRVQVIVVGYNHKMRLLLDTIIGKIMHFEVKADRFDVIKETSSQRKRSLLSITLKMFYFMVRSHRDVKKEK</sequence>
<gene>
    <name evidence="2" type="primary">PXM16</name>
    <name evidence="2" type="ORF">QJS10_CPA16g00600</name>
</gene>
<accession>A0AAV9CYM1</accession>
<evidence type="ECO:0000259" key="1">
    <source>
        <dbReference type="Pfam" id="PF16187"/>
    </source>
</evidence>
<reference evidence="2" key="2">
    <citation type="submission" date="2023-06" db="EMBL/GenBank/DDBJ databases">
        <authorList>
            <person name="Ma L."/>
            <person name="Liu K.-W."/>
            <person name="Li Z."/>
            <person name="Hsiao Y.-Y."/>
            <person name="Qi Y."/>
            <person name="Fu T."/>
            <person name="Tang G."/>
            <person name="Zhang D."/>
            <person name="Sun W.-H."/>
            <person name="Liu D.-K."/>
            <person name="Li Y."/>
            <person name="Chen G.-Z."/>
            <person name="Liu X.-D."/>
            <person name="Liao X.-Y."/>
            <person name="Jiang Y.-T."/>
            <person name="Yu X."/>
            <person name="Hao Y."/>
            <person name="Huang J."/>
            <person name="Zhao X.-W."/>
            <person name="Ke S."/>
            <person name="Chen Y.-Y."/>
            <person name="Wu W.-L."/>
            <person name="Hsu J.-L."/>
            <person name="Lin Y.-F."/>
            <person name="Huang M.-D."/>
            <person name="Li C.-Y."/>
            <person name="Huang L."/>
            <person name="Wang Z.-W."/>
            <person name="Zhao X."/>
            <person name="Zhong W.-Y."/>
            <person name="Peng D.-H."/>
            <person name="Ahmad S."/>
            <person name="Lan S."/>
            <person name="Zhang J.-S."/>
            <person name="Tsai W.-C."/>
            <person name="Van De Peer Y."/>
            <person name="Liu Z.-J."/>
        </authorList>
    </citation>
    <scope>NUCLEOTIDE SEQUENCE</scope>
    <source>
        <strain evidence="2">CP</strain>
        <tissue evidence="2">Leaves</tissue>
    </source>
</reference>
<organism evidence="2 3">
    <name type="scientific">Acorus calamus</name>
    <name type="common">Sweet flag</name>
    <dbReference type="NCBI Taxonomy" id="4465"/>
    <lineage>
        <taxon>Eukaryota</taxon>
        <taxon>Viridiplantae</taxon>
        <taxon>Streptophyta</taxon>
        <taxon>Embryophyta</taxon>
        <taxon>Tracheophyta</taxon>
        <taxon>Spermatophyta</taxon>
        <taxon>Magnoliopsida</taxon>
        <taxon>Liliopsida</taxon>
        <taxon>Acoraceae</taxon>
        <taxon>Acorus</taxon>
    </lineage>
</organism>
<dbReference type="Gene3D" id="3.30.830.10">
    <property type="entry name" value="Metalloenzyme, LuxS/M16 peptidase-like"/>
    <property type="match status" value="1"/>
</dbReference>
<evidence type="ECO:0000313" key="2">
    <source>
        <dbReference type="EMBL" id="KAK1294015.1"/>
    </source>
</evidence>
<dbReference type="Proteomes" id="UP001180020">
    <property type="component" value="Unassembled WGS sequence"/>
</dbReference>
<dbReference type="Pfam" id="PF16187">
    <property type="entry name" value="Peptidase_M16_M"/>
    <property type="match status" value="1"/>
</dbReference>
<feature type="domain" description="Peptidase M16 middle/third" evidence="1">
    <location>
        <begin position="16"/>
        <end position="60"/>
    </location>
</feature>
<name>A0AAV9CYM1_ACOCL</name>
<protein>
    <submittedName>
        <fullName evidence="2">Zinc-metallopeptidase, peroxisomal</fullName>
    </submittedName>
</protein>
<reference evidence="2" key="1">
    <citation type="journal article" date="2023" name="Nat. Commun.">
        <title>Diploid and tetraploid genomes of Acorus and the evolution of monocots.</title>
        <authorList>
            <person name="Ma L."/>
            <person name="Liu K.W."/>
            <person name="Li Z."/>
            <person name="Hsiao Y.Y."/>
            <person name="Qi Y."/>
            <person name="Fu T."/>
            <person name="Tang G.D."/>
            <person name="Zhang D."/>
            <person name="Sun W.H."/>
            <person name="Liu D.K."/>
            <person name="Li Y."/>
            <person name="Chen G.Z."/>
            <person name="Liu X.D."/>
            <person name="Liao X.Y."/>
            <person name="Jiang Y.T."/>
            <person name="Yu X."/>
            <person name="Hao Y."/>
            <person name="Huang J."/>
            <person name="Zhao X.W."/>
            <person name="Ke S."/>
            <person name="Chen Y.Y."/>
            <person name="Wu W.L."/>
            <person name="Hsu J.L."/>
            <person name="Lin Y.F."/>
            <person name="Huang M.D."/>
            <person name="Li C.Y."/>
            <person name="Huang L."/>
            <person name="Wang Z.W."/>
            <person name="Zhao X."/>
            <person name="Zhong W.Y."/>
            <person name="Peng D.H."/>
            <person name="Ahmad S."/>
            <person name="Lan S."/>
            <person name="Zhang J.S."/>
            <person name="Tsai W.C."/>
            <person name="Van de Peer Y."/>
            <person name="Liu Z.J."/>
        </authorList>
    </citation>
    <scope>NUCLEOTIDE SEQUENCE</scope>
    <source>
        <strain evidence="2">CP</strain>
    </source>
</reference>
<keyword evidence="3" id="KW-1185">Reference proteome</keyword>
<dbReference type="InterPro" id="IPR032632">
    <property type="entry name" value="Peptidase_M16_M"/>
</dbReference>
<dbReference type="AlphaFoldDB" id="A0AAV9CYM1"/>
<dbReference type="EMBL" id="JAUJYO010000016">
    <property type="protein sequence ID" value="KAK1294015.1"/>
    <property type="molecule type" value="Genomic_DNA"/>
</dbReference>
<evidence type="ECO:0000313" key="3">
    <source>
        <dbReference type="Proteomes" id="UP001180020"/>
    </source>
</evidence>
<comment type="caution">
    <text evidence="2">The sequence shown here is derived from an EMBL/GenBank/DDBJ whole genome shotgun (WGS) entry which is preliminary data.</text>
</comment>